<feature type="region of interest" description="Disordered" evidence="2">
    <location>
        <begin position="111"/>
        <end position="145"/>
    </location>
</feature>
<feature type="coiled-coil region" evidence="1">
    <location>
        <begin position="52"/>
        <end position="111"/>
    </location>
</feature>
<feature type="compositionally biased region" description="Polar residues" evidence="2">
    <location>
        <begin position="244"/>
        <end position="260"/>
    </location>
</feature>
<dbReference type="Proteomes" id="UP000053029">
    <property type="component" value="Unassembled WGS sequence"/>
</dbReference>
<sequence>MGSYTPVEMSAQGSALRPDSSFPPIAIDPSRSVPPMEAPQAKRNTINQRRCRARRQVYIEDLERRIREHEAQGVQATAEVQLAARRVAEENRVLREEVKALREQNEILQRSLAGRSSGFPQREDKGDGPSCDDGRRKIRRTGPTRKSRVFDGKTFAQGTPFTVMPAPPSQLREIAAKPTSNKMTNSTTTVFSSRPPSFVSGPPPSSFSVHDVAAVNGQTHEDRMWTPLVEEADDTPALMPSPPSSNFATSDLDISSTARHPSSTPSPTVSPAPYRQRLCEPPLTANSTPCLEAALIIASMRGVPCDDVKMETEILPELGCHGPLARPQCIAPEACRMDDRQYNERRSEDISTTGTGGDDTSSDLSRCVVDNGRLFGILAREG</sequence>
<evidence type="ECO:0000256" key="1">
    <source>
        <dbReference type="SAM" id="Coils"/>
    </source>
</evidence>
<evidence type="ECO:0000313" key="3">
    <source>
        <dbReference type="EMBL" id="KIW80080.1"/>
    </source>
</evidence>
<feature type="compositionally biased region" description="Low complexity" evidence="2">
    <location>
        <begin position="190"/>
        <end position="200"/>
    </location>
</feature>
<feature type="compositionally biased region" description="Basic residues" evidence="2">
    <location>
        <begin position="136"/>
        <end position="145"/>
    </location>
</feature>
<keyword evidence="1" id="KW-0175">Coiled coil</keyword>
<keyword evidence="4" id="KW-1185">Reference proteome</keyword>
<feature type="region of interest" description="Disordered" evidence="2">
    <location>
        <begin position="342"/>
        <end position="363"/>
    </location>
</feature>
<proteinExistence type="predicted"/>
<dbReference type="RefSeq" id="XP_013283888.1">
    <property type="nucleotide sequence ID" value="XM_013428434.1"/>
</dbReference>
<dbReference type="VEuPathDB" id="FungiDB:Z517_06695"/>
<reference evidence="3 4" key="1">
    <citation type="submission" date="2015-01" db="EMBL/GenBank/DDBJ databases">
        <title>The Genome Sequence of Fonsecaea pedrosoi CBS 271.37.</title>
        <authorList>
            <consortium name="The Broad Institute Genomics Platform"/>
            <person name="Cuomo C."/>
            <person name="de Hoog S."/>
            <person name="Gorbushina A."/>
            <person name="Stielow B."/>
            <person name="Teixiera M."/>
            <person name="Abouelleil A."/>
            <person name="Chapman S.B."/>
            <person name="Priest M."/>
            <person name="Young S.K."/>
            <person name="Wortman J."/>
            <person name="Nusbaum C."/>
            <person name="Birren B."/>
        </authorList>
    </citation>
    <scope>NUCLEOTIDE SEQUENCE [LARGE SCALE GENOMIC DNA]</scope>
    <source>
        <strain evidence="3 4">CBS 271.37</strain>
    </source>
</reference>
<feature type="region of interest" description="Disordered" evidence="2">
    <location>
        <begin position="233"/>
        <end position="275"/>
    </location>
</feature>
<protein>
    <recommendedName>
        <fullName evidence="5">BZIP domain-containing protein</fullName>
    </recommendedName>
</protein>
<dbReference type="STRING" id="1442368.A0A0D2GNG2"/>
<feature type="compositionally biased region" description="Polar residues" evidence="2">
    <location>
        <begin position="180"/>
        <end position="189"/>
    </location>
</feature>
<evidence type="ECO:0008006" key="5">
    <source>
        <dbReference type="Google" id="ProtNLM"/>
    </source>
</evidence>
<dbReference type="CDD" id="cd14688">
    <property type="entry name" value="bZIP_YAP"/>
    <property type="match status" value="1"/>
</dbReference>
<evidence type="ECO:0000313" key="4">
    <source>
        <dbReference type="Proteomes" id="UP000053029"/>
    </source>
</evidence>
<dbReference type="PANTHER" id="PTHR42070">
    <property type="entry name" value="FILAMENT ASSOCIATED PROTEIN, PUTATIVE (AFU_ORTHOLOGUE AFUA_8G06630)-RELATED"/>
    <property type="match status" value="1"/>
</dbReference>
<dbReference type="GeneID" id="25306185"/>
<organism evidence="3 4">
    <name type="scientific">Fonsecaea pedrosoi CBS 271.37</name>
    <dbReference type="NCBI Taxonomy" id="1442368"/>
    <lineage>
        <taxon>Eukaryota</taxon>
        <taxon>Fungi</taxon>
        <taxon>Dikarya</taxon>
        <taxon>Ascomycota</taxon>
        <taxon>Pezizomycotina</taxon>
        <taxon>Eurotiomycetes</taxon>
        <taxon>Chaetothyriomycetidae</taxon>
        <taxon>Chaetothyriales</taxon>
        <taxon>Herpotrichiellaceae</taxon>
        <taxon>Fonsecaea</taxon>
    </lineage>
</organism>
<feature type="region of interest" description="Disordered" evidence="2">
    <location>
        <begin position="180"/>
        <end position="205"/>
    </location>
</feature>
<gene>
    <name evidence="3" type="ORF">Z517_06695</name>
</gene>
<dbReference type="EMBL" id="KN846972">
    <property type="protein sequence ID" value="KIW80080.1"/>
    <property type="molecule type" value="Genomic_DNA"/>
</dbReference>
<dbReference type="HOGENOM" id="CLU_061210_0_0_1"/>
<feature type="region of interest" description="Disordered" evidence="2">
    <location>
        <begin position="1"/>
        <end position="49"/>
    </location>
</feature>
<name>A0A0D2GNG2_9EURO</name>
<dbReference type="OrthoDB" id="4505928at2759"/>
<dbReference type="PANTHER" id="PTHR42070:SF1">
    <property type="entry name" value="FILAMENT ASSOCIATED PROTEIN, PUTATIVE (AFU_ORTHOLOGUE AFUA_8G06630)-RELATED"/>
    <property type="match status" value="1"/>
</dbReference>
<dbReference type="Gene3D" id="1.20.5.170">
    <property type="match status" value="1"/>
</dbReference>
<feature type="compositionally biased region" description="Basic and acidic residues" evidence="2">
    <location>
        <begin position="121"/>
        <end position="135"/>
    </location>
</feature>
<dbReference type="AlphaFoldDB" id="A0A0D2GNG2"/>
<accession>A0A0D2GNG2</accession>
<evidence type="ECO:0000256" key="2">
    <source>
        <dbReference type="SAM" id="MobiDB-lite"/>
    </source>
</evidence>
<feature type="compositionally biased region" description="Low complexity" evidence="2">
    <location>
        <begin position="261"/>
        <end position="271"/>
    </location>
</feature>